<dbReference type="SUPFAM" id="SSF64005">
    <property type="entry name" value="Undecaprenyl diphosphate synthase"/>
    <property type="match status" value="1"/>
</dbReference>
<comment type="similarity">
    <text evidence="4">Belongs to the UPP synthase family.</text>
</comment>
<evidence type="ECO:0000313" key="6">
    <source>
        <dbReference type="Proteomes" id="UP000001107"/>
    </source>
</evidence>
<dbReference type="PROSITE" id="PS01066">
    <property type="entry name" value="UPP_SYNTHASE"/>
    <property type="match status" value="1"/>
</dbReference>
<dbReference type="EMBL" id="CP000742">
    <property type="protein sequence ID" value="ABR54562.1"/>
    <property type="molecule type" value="Genomic_DNA"/>
</dbReference>
<feature type="binding site" evidence="4">
    <location>
        <position position="90"/>
    </location>
    <ligand>
        <name>substrate</name>
    </ligand>
</feature>
<comment type="cofactor">
    <cofactor evidence="4">
        <name>Mg(2+)</name>
        <dbReference type="ChEBI" id="CHEBI:18420"/>
    </cofactor>
    <text evidence="4">Binds 2 magnesium ions per subunit.</text>
</comment>
<feature type="binding site" evidence="4">
    <location>
        <position position="58"/>
    </location>
    <ligand>
        <name>substrate</name>
    </ligand>
</feature>
<dbReference type="eggNOG" id="arCOG01532">
    <property type="taxonomic scope" value="Archaea"/>
</dbReference>
<dbReference type="GO" id="GO:0016094">
    <property type="term" value="P:polyprenol biosynthetic process"/>
    <property type="evidence" value="ECO:0007669"/>
    <property type="project" value="TreeGrafter"/>
</dbReference>
<dbReference type="KEGG" id="mvn:Mevan_0656"/>
<dbReference type="Gene3D" id="3.40.1180.10">
    <property type="entry name" value="Decaprenyl diphosphate synthase-like"/>
    <property type="match status" value="1"/>
</dbReference>
<name>A6UPZ0_METVS</name>
<dbReference type="AlphaFoldDB" id="A6UPZ0"/>
<dbReference type="GO" id="GO:0045547">
    <property type="term" value="F:ditrans,polycis-polyprenyl diphosphate synthase [(2E,6E)-farnesyl diphosphate specific] activity"/>
    <property type="evidence" value="ECO:0007669"/>
    <property type="project" value="TreeGrafter"/>
</dbReference>
<accession>A6UPZ0</accession>
<dbReference type="PANTHER" id="PTHR10291">
    <property type="entry name" value="DEHYDRODOLICHYL DIPHOSPHATE SYNTHASE FAMILY MEMBER"/>
    <property type="match status" value="1"/>
</dbReference>
<feature type="binding site" evidence="4">
    <location>
        <position position="213"/>
    </location>
    <ligand>
        <name>substrate</name>
    </ligand>
</feature>
<feature type="binding site" evidence="4">
    <location>
        <position position="232"/>
    </location>
    <ligand>
        <name>Mg(2+)</name>
        <dbReference type="ChEBI" id="CHEBI:18420"/>
    </ligand>
</feature>
<evidence type="ECO:0000256" key="4">
    <source>
        <dbReference type="HAMAP-Rule" id="MF_01139"/>
    </source>
</evidence>
<dbReference type="Pfam" id="PF01255">
    <property type="entry name" value="Prenyltransf"/>
    <property type="match status" value="1"/>
</dbReference>
<protein>
    <recommendedName>
        <fullName evidence="4">Tritrans,polycis-undecaprenyl-diphosphate synthase (geranylgeranyl-diphosphate specific)</fullName>
        <ecNumber evidence="4">2.5.1.89</ecNumber>
    </recommendedName>
    <alternativeName>
        <fullName evidence="4">Undecaprenyl diphosphate synthase</fullName>
        <shortName evidence="4">UDS</shortName>
    </alternativeName>
    <alternativeName>
        <fullName evidence="4">Undecaprenyl pyrophosphate synthase</fullName>
        <shortName evidence="4">UPP synthase</shortName>
    </alternativeName>
</protein>
<dbReference type="GeneID" id="5325306"/>
<keyword evidence="2 4" id="KW-0479">Metal-binding</keyword>
<feature type="active site" description="Proton acceptor" evidence="4">
    <location>
        <position position="89"/>
    </location>
</feature>
<dbReference type="STRING" id="406327.Mevan_0656"/>
<comment type="function">
    <text evidence="4">Catalyzes the sequential condensation of isopentenyl diphosphate (IPP) with geranylgeranyl diphosphate (GGPP) to yield (2Z,6Z,10Z,14Z,18Z,22Z,26Z,30E,34E,38E)-undecaprenyl diphosphate (tritrans,heptacis-UPP). It is probably the precursor of glycosyl carrier lipids.</text>
</comment>
<feature type="binding site" evidence="4">
    <location>
        <begin position="42"/>
        <end position="45"/>
    </location>
    <ligand>
        <name>substrate</name>
    </ligand>
</feature>
<evidence type="ECO:0000313" key="5">
    <source>
        <dbReference type="EMBL" id="ABR54562.1"/>
    </source>
</evidence>
<evidence type="ECO:0000256" key="2">
    <source>
        <dbReference type="ARBA" id="ARBA00022723"/>
    </source>
</evidence>
<evidence type="ECO:0000256" key="3">
    <source>
        <dbReference type="ARBA" id="ARBA00022842"/>
    </source>
</evidence>
<dbReference type="Proteomes" id="UP000001107">
    <property type="component" value="Chromosome"/>
</dbReference>
<feature type="binding site" evidence="4">
    <location>
        <position position="92"/>
    </location>
    <ligand>
        <name>substrate</name>
    </ligand>
</feature>
<organism evidence="5 6">
    <name type="scientific">Methanococcus vannielii (strain ATCC 35089 / DSM 1224 / JCM 13029 / OCM 148 / SB)</name>
    <dbReference type="NCBI Taxonomy" id="406327"/>
    <lineage>
        <taxon>Archaea</taxon>
        <taxon>Methanobacteriati</taxon>
        <taxon>Methanobacteriota</taxon>
        <taxon>Methanomada group</taxon>
        <taxon>Methanococci</taxon>
        <taxon>Methanococcales</taxon>
        <taxon>Methanococcaceae</taxon>
        <taxon>Methanococcus</taxon>
    </lineage>
</organism>
<feature type="binding site" evidence="4">
    <location>
        <begin position="219"/>
        <end position="221"/>
    </location>
    <ligand>
        <name>substrate</name>
    </ligand>
</feature>
<feature type="active site" evidence="4">
    <location>
        <position position="41"/>
    </location>
</feature>
<dbReference type="InterPro" id="IPR001441">
    <property type="entry name" value="UPP_synth-like"/>
</dbReference>
<sequence length="264" mass="31113">MPLFMFYEYLCKFGLLKIYEKEIEARVIKHPLPKHVGIIMDGNRRLAKKIGENPEIGHHLGASKVREVINWCVSLGIHTVTLYAFSLENFERPKDEVNVLMNLFEREFLEIAKHPDIHKNKIQVNVIGRKKLLPKHVQDAINYAEEQTKFYSDYYVNFAIAYGGQQEIVDSVKKIAKKVKDGSLSIEEINLELISENLYTSHLPCPNPDLIIRTSGEERISNFLTWQSCYSELYFCETYWPTFRRVDFLRSIREYQKRERRYGK</sequence>
<dbReference type="RefSeq" id="WP_011972465.1">
    <property type="nucleotide sequence ID" value="NC_009634.1"/>
</dbReference>
<dbReference type="GO" id="GO:0000287">
    <property type="term" value="F:magnesium ion binding"/>
    <property type="evidence" value="ECO:0007669"/>
    <property type="project" value="UniProtKB-UniRule"/>
</dbReference>
<dbReference type="NCBIfam" id="TIGR00055">
    <property type="entry name" value="uppS"/>
    <property type="match status" value="1"/>
</dbReference>
<dbReference type="InterPro" id="IPR018520">
    <property type="entry name" value="UPP_synth-like_CS"/>
</dbReference>
<comment type="subunit">
    <text evidence="4">Homodimer.</text>
</comment>
<feature type="binding site" evidence="4">
    <location>
        <begin position="86"/>
        <end position="88"/>
    </location>
    <ligand>
        <name>substrate</name>
    </ligand>
</feature>
<proteinExistence type="inferred from homology"/>
<dbReference type="EC" id="2.5.1.89" evidence="4"/>
<keyword evidence="3 4" id="KW-0460">Magnesium</keyword>
<dbReference type="HOGENOM" id="CLU_038505_2_0_2"/>
<evidence type="ECO:0000256" key="1">
    <source>
        <dbReference type="ARBA" id="ARBA00022679"/>
    </source>
</evidence>
<dbReference type="PANTHER" id="PTHR10291:SF43">
    <property type="entry name" value="DEHYDRODOLICHYL DIPHOSPHATE SYNTHASE COMPLEX SUBUNIT DHDDS"/>
    <property type="match status" value="1"/>
</dbReference>
<dbReference type="InterPro" id="IPR036424">
    <property type="entry name" value="UPP_synth-like_sf"/>
</dbReference>
<reference evidence="5" key="1">
    <citation type="submission" date="2007-06" db="EMBL/GenBank/DDBJ databases">
        <title>Complete sequence of Methanococcus vannielii SB.</title>
        <authorList>
            <consortium name="US DOE Joint Genome Institute"/>
            <person name="Copeland A."/>
            <person name="Lucas S."/>
            <person name="Lapidus A."/>
            <person name="Barry K."/>
            <person name="Glavina del Rio T."/>
            <person name="Dalin E."/>
            <person name="Tice H."/>
            <person name="Pitluck S."/>
            <person name="Chain P."/>
            <person name="Malfatti S."/>
            <person name="Shin M."/>
            <person name="Vergez L."/>
            <person name="Schmutz J."/>
            <person name="Larimer F."/>
            <person name="Land M."/>
            <person name="Hauser L."/>
            <person name="Kyrpides N."/>
            <person name="Anderson I."/>
            <person name="Sieprawska-Lupa M."/>
            <person name="Whitman W.B."/>
            <person name="Richardson P."/>
        </authorList>
    </citation>
    <scope>NUCLEOTIDE SEQUENCE [LARGE SCALE GENOMIC DNA]</scope>
    <source>
        <strain evidence="5">SB</strain>
    </source>
</reference>
<keyword evidence="6" id="KW-1185">Reference proteome</keyword>
<feature type="binding site" evidence="4">
    <location>
        <position position="41"/>
    </location>
    <ligand>
        <name>Mg(2+)</name>
        <dbReference type="ChEBI" id="CHEBI:18420"/>
    </ligand>
</feature>
<dbReference type="OrthoDB" id="8293at2157"/>
<dbReference type="HAMAP" id="MF_01139">
    <property type="entry name" value="ISPT"/>
    <property type="match status" value="1"/>
</dbReference>
<comment type="caution">
    <text evidence="4">Lacks conserved residue(s) required for the propagation of feature annotation.</text>
</comment>
<dbReference type="CDD" id="cd00475">
    <property type="entry name" value="Cis_IPPS"/>
    <property type="match status" value="1"/>
</dbReference>
<gene>
    <name evidence="4" type="primary">uppS</name>
    <name evidence="5" type="ordered locus">Mevan_0656</name>
</gene>
<comment type="catalytic activity">
    <reaction evidence="4">
        <text>geranylgeranyl diphosphate + 7 isopentenyl diphosphate = tri-trans,hepta-cis-undecaprenyl diphosphate + 7 diphosphate</text>
        <dbReference type="Rhea" id="RHEA:27622"/>
        <dbReference type="ChEBI" id="CHEBI:33019"/>
        <dbReference type="ChEBI" id="CHEBI:57533"/>
        <dbReference type="ChEBI" id="CHEBI:60388"/>
        <dbReference type="ChEBI" id="CHEBI:128769"/>
        <dbReference type="EC" id="2.5.1.89"/>
    </reaction>
</comment>
<keyword evidence="1 4" id="KW-0808">Transferase</keyword>
<dbReference type="FunFam" id="3.40.1180.10:FF:000003">
    <property type="entry name" value="Isoprenyl transferase 2"/>
    <property type="match status" value="1"/>
</dbReference>